<name>A0A2T0SNS4_9BACT</name>
<evidence type="ECO:0000313" key="2">
    <source>
        <dbReference type="EMBL" id="PRY35051.1"/>
    </source>
</evidence>
<dbReference type="EMBL" id="PVTE01000015">
    <property type="protein sequence ID" value="PRY35051.1"/>
    <property type="molecule type" value="Genomic_DNA"/>
</dbReference>
<comment type="caution">
    <text evidence="2">The sequence shown here is derived from an EMBL/GenBank/DDBJ whole genome shotgun (WGS) entry which is preliminary data.</text>
</comment>
<feature type="transmembrane region" description="Helical" evidence="1">
    <location>
        <begin position="77"/>
        <end position="97"/>
    </location>
</feature>
<evidence type="ECO:0000313" key="3">
    <source>
        <dbReference type="Proteomes" id="UP000238375"/>
    </source>
</evidence>
<organism evidence="2 3">
    <name type="scientific">Spirosoma oryzae</name>
    <dbReference type="NCBI Taxonomy" id="1469603"/>
    <lineage>
        <taxon>Bacteria</taxon>
        <taxon>Pseudomonadati</taxon>
        <taxon>Bacteroidota</taxon>
        <taxon>Cytophagia</taxon>
        <taxon>Cytophagales</taxon>
        <taxon>Cytophagaceae</taxon>
        <taxon>Spirosoma</taxon>
    </lineage>
</organism>
<keyword evidence="1" id="KW-0812">Transmembrane</keyword>
<feature type="transmembrane region" description="Helical" evidence="1">
    <location>
        <begin position="103"/>
        <end position="120"/>
    </location>
</feature>
<dbReference type="RefSeq" id="WP_106139186.1">
    <property type="nucleotide sequence ID" value="NZ_PVTE01000015.1"/>
</dbReference>
<proteinExistence type="predicted"/>
<keyword evidence="1" id="KW-0472">Membrane</keyword>
<accession>A0A2T0SNS4</accession>
<reference evidence="2 3" key="1">
    <citation type="submission" date="2018-03" db="EMBL/GenBank/DDBJ databases">
        <title>Genomic Encyclopedia of Archaeal and Bacterial Type Strains, Phase II (KMG-II): from individual species to whole genera.</title>
        <authorList>
            <person name="Goeker M."/>
        </authorList>
    </citation>
    <scope>NUCLEOTIDE SEQUENCE [LARGE SCALE GENOMIC DNA]</scope>
    <source>
        <strain evidence="2 3">DSM 28354</strain>
    </source>
</reference>
<evidence type="ECO:0000256" key="1">
    <source>
        <dbReference type="SAM" id="Phobius"/>
    </source>
</evidence>
<protein>
    <submittedName>
        <fullName evidence="2">Uncharacterized protein</fullName>
    </submittedName>
</protein>
<keyword evidence="1" id="KW-1133">Transmembrane helix</keyword>
<gene>
    <name evidence="2" type="ORF">CLV58_115134</name>
</gene>
<dbReference type="AlphaFoldDB" id="A0A2T0SNS4"/>
<keyword evidence="3" id="KW-1185">Reference proteome</keyword>
<dbReference type="Proteomes" id="UP000238375">
    <property type="component" value="Unassembled WGS sequence"/>
</dbReference>
<sequence length="154" mass="17513">MLLTSFATKAWIVCLVALLALVLFVRLMWWLGRASENGVAMLVRLGMHRTAKDMLSLLIGYNVHTYSRSKFVLWNQVAPRFALLWSAVIVAIVLAGAGQWGMLSLYVTVLVTIFLLSRLGRQQVFDPYVKEQSGRQSGVTYIRPWNYLDELYAQ</sequence>
<feature type="transmembrane region" description="Helical" evidence="1">
    <location>
        <begin position="6"/>
        <end position="25"/>
    </location>
</feature>